<reference evidence="12 13" key="1">
    <citation type="journal article" date="2015" name="Genome Biol. Evol.">
        <title>Genome evolution in the primary endosymbiont of whiteflies sheds light on their divergence.</title>
        <authorList>
            <person name="Santos-Garcia D."/>
            <person name="Vargas-Chavez C."/>
            <person name="Moya A."/>
            <person name="Latorre A."/>
            <person name="Silva"/>
            <person name="F J."/>
        </authorList>
    </citation>
    <scope>NUCLEOTIDE SEQUENCE [LARGE SCALE GENOMIC DNA]</scope>
    <source>
        <strain evidence="13">AD-VLC</strain>
    </source>
</reference>
<feature type="binding site" evidence="11">
    <location>
        <position position="81"/>
    </location>
    <ligand>
        <name>substrate</name>
    </ligand>
</feature>
<proteinExistence type="inferred from homology"/>
<dbReference type="UniPathway" id="UPA00053">
    <property type="reaction ID" value="UER00088"/>
</dbReference>
<evidence type="ECO:0000256" key="11">
    <source>
        <dbReference type="HAMAP-Rule" id="MF_00109"/>
    </source>
</evidence>
<keyword evidence="11" id="KW-0460">Magnesium</keyword>
<feature type="binding site" evidence="11">
    <location>
        <position position="35"/>
    </location>
    <ligand>
        <name>substrate</name>
    </ligand>
</feature>
<dbReference type="Proteomes" id="UP000032800">
    <property type="component" value="Chromosome I"/>
</dbReference>
<keyword evidence="9 11" id="KW-0057">Aromatic amino acid biosynthesis</keyword>
<dbReference type="HAMAP" id="MF_00109">
    <property type="entry name" value="Shikimate_kinase"/>
    <property type="match status" value="1"/>
</dbReference>
<dbReference type="InterPro" id="IPR000623">
    <property type="entry name" value="Shikimate_kinase/TSH1"/>
</dbReference>
<evidence type="ECO:0000256" key="4">
    <source>
        <dbReference type="ARBA" id="ARBA00022605"/>
    </source>
</evidence>
<dbReference type="GO" id="GO:0005829">
    <property type="term" value="C:cytosol"/>
    <property type="evidence" value="ECO:0007669"/>
    <property type="project" value="TreeGrafter"/>
</dbReference>
<dbReference type="CDD" id="cd00464">
    <property type="entry name" value="SK"/>
    <property type="match status" value="1"/>
</dbReference>
<evidence type="ECO:0000256" key="6">
    <source>
        <dbReference type="ARBA" id="ARBA00022741"/>
    </source>
</evidence>
<comment type="subcellular location">
    <subcellularLocation>
        <location evidence="11">Cytoplasm</location>
    </subcellularLocation>
</comment>
<comment type="cofactor">
    <cofactor evidence="11">
        <name>Mg(2+)</name>
        <dbReference type="ChEBI" id="CHEBI:18420"/>
    </cofactor>
    <text evidence="11">Binds 1 Mg(2+) ion per subunit.</text>
</comment>
<feature type="binding site" evidence="11">
    <location>
        <begin position="13"/>
        <end position="18"/>
    </location>
    <ligand>
        <name>ATP</name>
        <dbReference type="ChEBI" id="CHEBI:30616"/>
    </ligand>
</feature>
<feature type="binding site" evidence="11">
    <location>
        <position position="17"/>
    </location>
    <ligand>
        <name>Mg(2+)</name>
        <dbReference type="ChEBI" id="CHEBI:18420"/>
    </ligand>
</feature>
<dbReference type="Pfam" id="PF01202">
    <property type="entry name" value="SKI"/>
    <property type="match status" value="1"/>
</dbReference>
<protein>
    <recommendedName>
        <fullName evidence="3 11">Shikimate kinase</fullName>
        <shortName evidence="11">SK</shortName>
        <ecNumber evidence="3 11">2.7.1.71</ecNumber>
    </recommendedName>
</protein>
<evidence type="ECO:0000256" key="9">
    <source>
        <dbReference type="ARBA" id="ARBA00023141"/>
    </source>
</evidence>
<dbReference type="GO" id="GO:0008652">
    <property type="term" value="P:amino acid biosynthetic process"/>
    <property type="evidence" value="ECO:0007669"/>
    <property type="project" value="UniProtKB-KW"/>
</dbReference>
<feature type="binding site" evidence="11">
    <location>
        <position position="120"/>
    </location>
    <ligand>
        <name>ATP</name>
        <dbReference type="ChEBI" id="CHEBI:30616"/>
    </ligand>
</feature>
<evidence type="ECO:0000256" key="2">
    <source>
        <dbReference type="ARBA" id="ARBA00006997"/>
    </source>
</evidence>
<evidence type="ECO:0000313" key="13">
    <source>
        <dbReference type="Proteomes" id="UP000032800"/>
    </source>
</evidence>
<sequence>MLYKNIILIGPMLSGKSTIGKNLSKIFNCNFYDIDNEIEKICGCKIYEIFLLEGEKSFRKRENKIIKDFYKKNGVIISTGGGSIIKFKNRKLLKNNNILIYLYTSVSYQIKRLDKIFNNRPLLKCYNYKKKLNKIFKIREPIYHYIADIIINTEKKIELIIKEIKKRIKFIENN</sequence>
<dbReference type="Gene3D" id="3.40.50.300">
    <property type="entry name" value="P-loop containing nucleotide triphosphate hydrolases"/>
    <property type="match status" value="1"/>
</dbReference>
<keyword evidence="11" id="KW-0479">Metal-binding</keyword>
<gene>
    <name evidence="11 12" type="primary">aroK</name>
    <name evidence="12" type="ORF">PAD_033</name>
</gene>
<dbReference type="PROSITE" id="PS01128">
    <property type="entry name" value="SHIKIMATE_KINASE"/>
    <property type="match status" value="1"/>
</dbReference>
<accession>A0A8D9JS35</accession>
<dbReference type="InterPro" id="IPR023000">
    <property type="entry name" value="Shikimate_kinase_CS"/>
</dbReference>
<comment type="caution">
    <text evidence="11">Lacks conserved residue(s) required for the propagation of feature annotation.</text>
</comment>
<evidence type="ECO:0000256" key="7">
    <source>
        <dbReference type="ARBA" id="ARBA00022777"/>
    </source>
</evidence>
<comment type="pathway">
    <text evidence="1 11">Metabolic intermediate biosynthesis; chorismate biosynthesis; chorismate from D-erythrose 4-phosphate and phosphoenolpyruvate: step 5/7.</text>
</comment>
<comment type="similarity">
    <text evidence="2 11">Belongs to the shikimate kinase family.</text>
</comment>
<dbReference type="InterPro" id="IPR027417">
    <property type="entry name" value="P-loop_NTPase"/>
</dbReference>
<keyword evidence="4 11" id="KW-0028">Amino-acid biosynthesis</keyword>
<dbReference type="PANTHER" id="PTHR21087">
    <property type="entry name" value="SHIKIMATE KINASE"/>
    <property type="match status" value="1"/>
</dbReference>
<dbReference type="KEGG" id="plc:PAD_033"/>
<dbReference type="GO" id="GO:0009423">
    <property type="term" value="P:chorismate biosynthetic process"/>
    <property type="evidence" value="ECO:0007669"/>
    <property type="project" value="UniProtKB-UniRule"/>
</dbReference>
<dbReference type="AlphaFoldDB" id="A0A8D9JS35"/>
<feature type="binding site" evidence="11">
    <location>
        <position position="59"/>
    </location>
    <ligand>
        <name>substrate</name>
    </ligand>
</feature>
<dbReference type="PRINTS" id="PR01100">
    <property type="entry name" value="SHIKIMTKNASE"/>
</dbReference>
<evidence type="ECO:0000256" key="5">
    <source>
        <dbReference type="ARBA" id="ARBA00022679"/>
    </source>
</evidence>
<keyword evidence="5 11" id="KW-0808">Transferase</keyword>
<dbReference type="SUPFAM" id="SSF52540">
    <property type="entry name" value="P-loop containing nucleoside triphosphate hydrolases"/>
    <property type="match status" value="1"/>
</dbReference>
<evidence type="ECO:0000256" key="10">
    <source>
        <dbReference type="ARBA" id="ARBA00048567"/>
    </source>
</evidence>
<dbReference type="PANTHER" id="PTHR21087:SF16">
    <property type="entry name" value="SHIKIMATE KINASE 1, CHLOROPLASTIC"/>
    <property type="match status" value="1"/>
</dbReference>
<keyword evidence="7 11" id="KW-0418">Kinase</keyword>
<evidence type="ECO:0000256" key="3">
    <source>
        <dbReference type="ARBA" id="ARBA00012154"/>
    </source>
</evidence>
<evidence type="ECO:0000313" key="12">
    <source>
        <dbReference type="EMBL" id="CEI58582.1"/>
    </source>
</evidence>
<dbReference type="EC" id="2.7.1.71" evidence="3 11"/>
<organism evidence="12 13">
    <name type="scientific">Candidatus Portiera aleyrodidarum</name>
    <name type="common">primary endosymbiont of Bemisia tabaci</name>
    <dbReference type="NCBI Taxonomy" id="91844"/>
    <lineage>
        <taxon>Bacteria</taxon>
        <taxon>Pseudomonadati</taxon>
        <taxon>Pseudomonadota</taxon>
        <taxon>Gammaproteobacteria</taxon>
        <taxon>Candidatus Johnevansiales</taxon>
        <taxon>Candidatus Johnevansiaceae</taxon>
        <taxon>Candidatus Portiera</taxon>
    </lineage>
</organism>
<comment type="subunit">
    <text evidence="11">Monomer.</text>
</comment>
<comment type="catalytic activity">
    <reaction evidence="10 11">
        <text>shikimate + ATP = 3-phosphoshikimate + ADP + H(+)</text>
        <dbReference type="Rhea" id="RHEA:13121"/>
        <dbReference type="ChEBI" id="CHEBI:15378"/>
        <dbReference type="ChEBI" id="CHEBI:30616"/>
        <dbReference type="ChEBI" id="CHEBI:36208"/>
        <dbReference type="ChEBI" id="CHEBI:145989"/>
        <dbReference type="ChEBI" id="CHEBI:456216"/>
        <dbReference type="EC" id="2.7.1.71"/>
    </reaction>
</comment>
<evidence type="ECO:0000256" key="8">
    <source>
        <dbReference type="ARBA" id="ARBA00022840"/>
    </source>
</evidence>
<feature type="binding site" evidence="11">
    <location>
        <position position="139"/>
    </location>
    <ligand>
        <name>substrate</name>
    </ligand>
</feature>
<keyword evidence="6 11" id="KW-0547">Nucleotide-binding</keyword>
<comment type="function">
    <text evidence="11">Catalyzes the specific phosphorylation of the 3-hydroxyl group of shikimic acid using ATP as a cosubstrate.</text>
</comment>
<dbReference type="GO" id="GO:0000287">
    <property type="term" value="F:magnesium ion binding"/>
    <property type="evidence" value="ECO:0007669"/>
    <property type="project" value="UniProtKB-UniRule"/>
</dbReference>
<dbReference type="GO" id="GO:0009073">
    <property type="term" value="P:aromatic amino acid family biosynthetic process"/>
    <property type="evidence" value="ECO:0007669"/>
    <property type="project" value="UniProtKB-KW"/>
</dbReference>
<keyword evidence="11" id="KW-0963">Cytoplasm</keyword>
<evidence type="ECO:0000256" key="1">
    <source>
        <dbReference type="ARBA" id="ARBA00004842"/>
    </source>
</evidence>
<dbReference type="GO" id="GO:0005524">
    <property type="term" value="F:ATP binding"/>
    <property type="evidence" value="ECO:0007669"/>
    <property type="project" value="UniProtKB-UniRule"/>
</dbReference>
<dbReference type="GO" id="GO:0004765">
    <property type="term" value="F:shikimate kinase activity"/>
    <property type="evidence" value="ECO:0007669"/>
    <property type="project" value="UniProtKB-UniRule"/>
</dbReference>
<dbReference type="InterPro" id="IPR031322">
    <property type="entry name" value="Shikimate/glucono_kinase"/>
</dbReference>
<dbReference type="EMBL" id="LN649255">
    <property type="protein sequence ID" value="CEI58582.1"/>
    <property type="molecule type" value="Genomic_DNA"/>
</dbReference>
<dbReference type="RefSeq" id="WP_219848725.1">
    <property type="nucleotide sequence ID" value="NZ_LN649255.1"/>
</dbReference>
<name>A0A8D9JS35_9GAMM</name>
<keyword evidence="8 11" id="KW-0067">ATP-binding</keyword>